<keyword evidence="2" id="KW-1185">Reference proteome</keyword>
<name>A0AAV7V626_PLEWA</name>
<gene>
    <name evidence="1" type="ORF">NDU88_000817</name>
</gene>
<dbReference type="EMBL" id="JANPWB010000003">
    <property type="protein sequence ID" value="KAJ1196954.1"/>
    <property type="molecule type" value="Genomic_DNA"/>
</dbReference>
<sequence>MSAVWFPSMKNVQASIQRTKLVGGCWRQRGRLLGSSLSVGVKRWSEASAIMERAGFYAAYTSQSLMLTSKGCGGSCEMPPSPGRTETLFEYLSDIVRASAHDDGASVVARRKLHLGDCYTDSSTR</sequence>
<reference evidence="1" key="1">
    <citation type="journal article" date="2022" name="bioRxiv">
        <title>Sequencing and chromosome-scale assembly of the giantPleurodeles waltlgenome.</title>
        <authorList>
            <person name="Brown T."/>
            <person name="Elewa A."/>
            <person name="Iarovenko S."/>
            <person name="Subramanian E."/>
            <person name="Araus A.J."/>
            <person name="Petzold A."/>
            <person name="Susuki M."/>
            <person name="Suzuki K.-i.T."/>
            <person name="Hayashi T."/>
            <person name="Toyoda A."/>
            <person name="Oliveira C."/>
            <person name="Osipova E."/>
            <person name="Leigh N.D."/>
            <person name="Simon A."/>
            <person name="Yun M.H."/>
        </authorList>
    </citation>
    <scope>NUCLEOTIDE SEQUENCE</scope>
    <source>
        <strain evidence="1">20211129_DDA</strain>
        <tissue evidence="1">Liver</tissue>
    </source>
</reference>
<comment type="caution">
    <text evidence="1">The sequence shown here is derived from an EMBL/GenBank/DDBJ whole genome shotgun (WGS) entry which is preliminary data.</text>
</comment>
<accession>A0AAV7V626</accession>
<dbReference type="Proteomes" id="UP001066276">
    <property type="component" value="Chromosome 2_1"/>
</dbReference>
<evidence type="ECO:0000313" key="1">
    <source>
        <dbReference type="EMBL" id="KAJ1196954.1"/>
    </source>
</evidence>
<proteinExistence type="predicted"/>
<dbReference type="AlphaFoldDB" id="A0AAV7V626"/>
<protein>
    <submittedName>
        <fullName evidence="1">Uncharacterized protein</fullName>
    </submittedName>
</protein>
<evidence type="ECO:0000313" key="2">
    <source>
        <dbReference type="Proteomes" id="UP001066276"/>
    </source>
</evidence>
<organism evidence="1 2">
    <name type="scientific">Pleurodeles waltl</name>
    <name type="common">Iberian ribbed newt</name>
    <dbReference type="NCBI Taxonomy" id="8319"/>
    <lineage>
        <taxon>Eukaryota</taxon>
        <taxon>Metazoa</taxon>
        <taxon>Chordata</taxon>
        <taxon>Craniata</taxon>
        <taxon>Vertebrata</taxon>
        <taxon>Euteleostomi</taxon>
        <taxon>Amphibia</taxon>
        <taxon>Batrachia</taxon>
        <taxon>Caudata</taxon>
        <taxon>Salamandroidea</taxon>
        <taxon>Salamandridae</taxon>
        <taxon>Pleurodelinae</taxon>
        <taxon>Pleurodeles</taxon>
    </lineage>
</organism>